<organism evidence="2">
    <name type="scientific">marine metagenome</name>
    <dbReference type="NCBI Taxonomy" id="408172"/>
    <lineage>
        <taxon>unclassified sequences</taxon>
        <taxon>metagenomes</taxon>
        <taxon>ecological metagenomes</taxon>
    </lineage>
</organism>
<accession>A0A381PID8</accession>
<dbReference type="AlphaFoldDB" id="A0A381PID8"/>
<dbReference type="GO" id="GO:0016301">
    <property type="term" value="F:kinase activity"/>
    <property type="evidence" value="ECO:0007669"/>
    <property type="project" value="InterPro"/>
</dbReference>
<dbReference type="SUPFAM" id="SSF52540">
    <property type="entry name" value="P-loop containing nucleoside triphosphate hydrolases"/>
    <property type="match status" value="1"/>
</dbReference>
<dbReference type="InterPro" id="IPR006083">
    <property type="entry name" value="PRK/URK"/>
</dbReference>
<dbReference type="Pfam" id="PF00485">
    <property type="entry name" value="PRK"/>
    <property type="match status" value="1"/>
</dbReference>
<feature type="domain" description="Phosphoribulokinase/uridine kinase" evidence="1">
    <location>
        <begin position="49"/>
        <end position="160"/>
    </location>
</feature>
<proteinExistence type="predicted"/>
<reference evidence="2" key="1">
    <citation type="submission" date="2018-05" db="EMBL/GenBank/DDBJ databases">
        <authorList>
            <person name="Lanie J.A."/>
            <person name="Ng W.-L."/>
            <person name="Kazmierczak K.M."/>
            <person name="Andrzejewski T.M."/>
            <person name="Davidsen T.M."/>
            <person name="Wayne K.J."/>
            <person name="Tettelin H."/>
            <person name="Glass J.I."/>
            <person name="Rusch D."/>
            <person name="Podicherti R."/>
            <person name="Tsui H.-C.T."/>
            <person name="Winkler M.E."/>
        </authorList>
    </citation>
    <scope>NUCLEOTIDE SEQUENCE</scope>
</reference>
<evidence type="ECO:0000313" key="2">
    <source>
        <dbReference type="EMBL" id="SUZ66384.1"/>
    </source>
</evidence>
<sequence>MNVLDEVDGYQITQRGLDCYGHLEPGAPEDFRQLAALLVDYWIEGDYRLIGIGGGQGSGKSTLCRLIASAFKHVGEKVAVLGIDDFYLPTNERLRLASEVHPLMATRGPPGTHDVDKLLKNIDMLIDGGSVRVPVFDKAKDDRVGNRRIDGPITRVIVEGWCVGASPMPGAPEDVPINDLERDQDLKGDWRRYINNALETAYGDLVNRFDQLAYLKVPNMAAVRRWRLAQEQSLPAASRKSIGEINQFVAHYERLTLWMIEDVPTRADLVVHLGEGHEVTSVVLA</sequence>
<evidence type="ECO:0000259" key="1">
    <source>
        <dbReference type="Pfam" id="PF00485"/>
    </source>
</evidence>
<dbReference type="EMBL" id="UINC01000983">
    <property type="protein sequence ID" value="SUZ66384.1"/>
    <property type="molecule type" value="Genomic_DNA"/>
</dbReference>
<dbReference type="PRINTS" id="PR00988">
    <property type="entry name" value="URIDINKINASE"/>
</dbReference>
<dbReference type="GO" id="GO:0005524">
    <property type="term" value="F:ATP binding"/>
    <property type="evidence" value="ECO:0007669"/>
    <property type="project" value="InterPro"/>
</dbReference>
<dbReference type="InterPro" id="IPR027417">
    <property type="entry name" value="P-loop_NTPase"/>
</dbReference>
<dbReference type="PANTHER" id="PTHR10285">
    <property type="entry name" value="URIDINE KINASE"/>
    <property type="match status" value="1"/>
</dbReference>
<dbReference type="Gene3D" id="3.40.50.300">
    <property type="entry name" value="P-loop containing nucleotide triphosphate hydrolases"/>
    <property type="match status" value="1"/>
</dbReference>
<gene>
    <name evidence="2" type="ORF">METZ01_LOCUS19238</name>
</gene>
<name>A0A381PID8_9ZZZZ</name>
<protein>
    <recommendedName>
        <fullName evidence="1">Phosphoribulokinase/uridine kinase domain-containing protein</fullName>
    </recommendedName>
</protein>